<comment type="similarity">
    <text evidence="1 3">Belongs to the UreD family.</text>
</comment>
<sequence>MSANALRSDMRPDIDQAATAAAAPVPNVPAFVRARGGVRVAFATAGGRTHPLTVAESGGYRIRFPRNAQTCEGTIINTGGGMTGGDLMQVDVALAPGAQALLTSQAAEKLYRAEADPTRIEVALRLGAGSTLAWLPQEMILFDRARLVRRLTVDMAPDASLTLAESIVFGRTAMGEEVVEGQLDDRWSIRRGGRLVLVEAVRLEGAVAARLARRAVGGGARALATIVHIAPDAEARLEDMRAALAGGASECGASAWNGLVVARLIGSDPAALRADLVRTIETFRGQRMPRYW</sequence>
<dbReference type="EMBL" id="JACHEH010000010">
    <property type="protein sequence ID" value="MBB6169734.1"/>
    <property type="molecule type" value="Genomic_DNA"/>
</dbReference>
<name>A0A841KFG3_9HYPH</name>
<dbReference type="GO" id="GO:0016151">
    <property type="term" value="F:nickel cation binding"/>
    <property type="evidence" value="ECO:0007669"/>
    <property type="project" value="UniProtKB-UniRule"/>
</dbReference>
<reference evidence="4 5" key="1">
    <citation type="submission" date="2020-08" db="EMBL/GenBank/DDBJ databases">
        <title>Genomic Encyclopedia of Type Strains, Phase IV (KMG-IV): sequencing the most valuable type-strain genomes for metagenomic binning, comparative biology and taxonomic classification.</title>
        <authorList>
            <person name="Goeker M."/>
        </authorList>
    </citation>
    <scope>NUCLEOTIDE SEQUENCE [LARGE SCALE GENOMIC DNA]</scope>
    <source>
        <strain evidence="4 5">DSM 101465</strain>
    </source>
</reference>
<protein>
    <recommendedName>
        <fullName evidence="3">Urease accessory protein UreD</fullName>
    </recommendedName>
</protein>
<evidence type="ECO:0000313" key="5">
    <source>
        <dbReference type="Proteomes" id="UP000588017"/>
    </source>
</evidence>
<comment type="subunit">
    <text evidence="3">UreD, UreF and UreG form a complex that acts as a GTP-hydrolysis-dependent molecular chaperone, activating the urease apoprotein by helping to assemble the nickel containing metallocenter of UreC. The UreE protein probably delivers the nickel.</text>
</comment>
<comment type="subcellular location">
    <subcellularLocation>
        <location evidence="3">Cytoplasm</location>
    </subcellularLocation>
</comment>
<evidence type="ECO:0000313" key="4">
    <source>
        <dbReference type="EMBL" id="MBB6169734.1"/>
    </source>
</evidence>
<dbReference type="InterPro" id="IPR002669">
    <property type="entry name" value="UreD"/>
</dbReference>
<evidence type="ECO:0000256" key="2">
    <source>
        <dbReference type="ARBA" id="ARBA00023186"/>
    </source>
</evidence>
<keyword evidence="3" id="KW-0963">Cytoplasm</keyword>
<comment type="caution">
    <text evidence="4">The sequence shown here is derived from an EMBL/GenBank/DDBJ whole genome shotgun (WGS) entry which is preliminary data.</text>
</comment>
<dbReference type="PANTHER" id="PTHR33643">
    <property type="entry name" value="UREASE ACCESSORY PROTEIN D"/>
    <property type="match status" value="1"/>
</dbReference>
<evidence type="ECO:0000256" key="1">
    <source>
        <dbReference type="ARBA" id="ARBA00007177"/>
    </source>
</evidence>
<dbReference type="Pfam" id="PF01774">
    <property type="entry name" value="UreD"/>
    <property type="match status" value="1"/>
</dbReference>
<dbReference type="HAMAP" id="MF_01384">
    <property type="entry name" value="UreD"/>
    <property type="match status" value="1"/>
</dbReference>
<dbReference type="PANTHER" id="PTHR33643:SF1">
    <property type="entry name" value="UREASE ACCESSORY PROTEIN D"/>
    <property type="match status" value="1"/>
</dbReference>
<dbReference type="GO" id="GO:0005737">
    <property type="term" value="C:cytoplasm"/>
    <property type="evidence" value="ECO:0007669"/>
    <property type="project" value="UniProtKB-SubCell"/>
</dbReference>
<dbReference type="Proteomes" id="UP000588017">
    <property type="component" value="Unassembled WGS sequence"/>
</dbReference>
<evidence type="ECO:0000256" key="3">
    <source>
        <dbReference type="HAMAP-Rule" id="MF_01384"/>
    </source>
</evidence>
<keyword evidence="3" id="KW-0996">Nickel insertion</keyword>
<organism evidence="4 5">
    <name type="scientific">Chelatococcus composti</name>
    <dbReference type="NCBI Taxonomy" id="1743235"/>
    <lineage>
        <taxon>Bacteria</taxon>
        <taxon>Pseudomonadati</taxon>
        <taxon>Pseudomonadota</taxon>
        <taxon>Alphaproteobacteria</taxon>
        <taxon>Hyphomicrobiales</taxon>
        <taxon>Chelatococcaceae</taxon>
        <taxon>Chelatococcus</taxon>
    </lineage>
</organism>
<dbReference type="AlphaFoldDB" id="A0A841KFG3"/>
<keyword evidence="2 3" id="KW-0143">Chaperone</keyword>
<proteinExistence type="inferred from homology"/>
<accession>A0A841KFG3</accession>
<dbReference type="RefSeq" id="WP_183336365.1">
    <property type="nucleotide sequence ID" value="NZ_BMHX01000003.1"/>
</dbReference>
<comment type="function">
    <text evidence="3">Required for maturation of urease via the functional incorporation of the urease nickel metallocenter.</text>
</comment>
<keyword evidence="5" id="KW-1185">Reference proteome</keyword>
<gene>
    <name evidence="3" type="primary">ureD</name>
    <name evidence="4" type="ORF">HNQ73_003386</name>
</gene>